<gene>
    <name evidence="6" type="ORF">GCM10010917_26530</name>
</gene>
<organism evidence="6 7">
    <name type="scientific">Paenibacillus physcomitrellae</name>
    <dbReference type="NCBI Taxonomy" id="1619311"/>
    <lineage>
        <taxon>Bacteria</taxon>
        <taxon>Bacillati</taxon>
        <taxon>Bacillota</taxon>
        <taxon>Bacilli</taxon>
        <taxon>Bacillales</taxon>
        <taxon>Paenibacillaceae</taxon>
        <taxon>Paenibacillus</taxon>
    </lineage>
</organism>
<reference evidence="7" key="1">
    <citation type="journal article" date="2019" name="Int. J. Syst. Evol. Microbiol.">
        <title>The Global Catalogue of Microorganisms (GCM) 10K type strain sequencing project: providing services to taxonomists for standard genome sequencing and annotation.</title>
        <authorList>
            <consortium name="The Broad Institute Genomics Platform"/>
            <consortium name="The Broad Institute Genome Sequencing Center for Infectious Disease"/>
            <person name="Wu L."/>
            <person name="Ma J."/>
        </authorList>
    </citation>
    <scope>NUCLEOTIDE SEQUENCE [LARGE SCALE GENOMIC DNA]</scope>
    <source>
        <strain evidence="7">CGMCC 1.15044</strain>
    </source>
</reference>
<evidence type="ECO:0000256" key="4">
    <source>
        <dbReference type="ARBA" id="ARBA00023136"/>
    </source>
</evidence>
<dbReference type="InterPro" id="IPR010652">
    <property type="entry name" value="DUF1232"/>
</dbReference>
<keyword evidence="2" id="KW-0812">Transmembrane</keyword>
<protein>
    <recommendedName>
        <fullName evidence="5">DUF1232 domain-containing protein</fullName>
    </recommendedName>
</protein>
<dbReference type="Proteomes" id="UP000609323">
    <property type="component" value="Unassembled WGS sequence"/>
</dbReference>
<evidence type="ECO:0000256" key="1">
    <source>
        <dbReference type="ARBA" id="ARBA00004127"/>
    </source>
</evidence>
<dbReference type="InterPro" id="IPR016983">
    <property type="entry name" value="UCP031804"/>
</dbReference>
<dbReference type="EMBL" id="BMHF01000008">
    <property type="protein sequence ID" value="GGA39929.1"/>
    <property type="molecule type" value="Genomic_DNA"/>
</dbReference>
<dbReference type="RefSeq" id="WP_094092494.1">
    <property type="nucleotide sequence ID" value="NZ_BMHF01000008.1"/>
</dbReference>
<evidence type="ECO:0000256" key="2">
    <source>
        <dbReference type="ARBA" id="ARBA00022692"/>
    </source>
</evidence>
<sequence length="122" mass="13433">MKSFDLDKSSYDPKQEETVRKRFFQKLKSAAGKIPFTKDAVALYYCAMDPKTPLYAKGVALAALVYFISPIDAIPDVIAGLGFTDDAGAILTAIKVLGNQITDEHREKAANFFHGKRSNSNE</sequence>
<dbReference type="Pfam" id="PF06803">
    <property type="entry name" value="DUF1232"/>
    <property type="match status" value="1"/>
</dbReference>
<keyword evidence="4" id="KW-0472">Membrane</keyword>
<comment type="caution">
    <text evidence="6">The sequence shown here is derived from an EMBL/GenBank/DDBJ whole genome shotgun (WGS) entry which is preliminary data.</text>
</comment>
<accession>A0ABQ1GAJ5</accession>
<proteinExistence type="predicted"/>
<feature type="domain" description="DUF1232" evidence="5">
    <location>
        <begin position="56"/>
        <end position="91"/>
    </location>
</feature>
<keyword evidence="7" id="KW-1185">Reference proteome</keyword>
<evidence type="ECO:0000313" key="7">
    <source>
        <dbReference type="Proteomes" id="UP000609323"/>
    </source>
</evidence>
<evidence type="ECO:0000256" key="3">
    <source>
        <dbReference type="ARBA" id="ARBA00022989"/>
    </source>
</evidence>
<keyword evidence="3" id="KW-1133">Transmembrane helix</keyword>
<dbReference type="PIRSF" id="PIRSF031804">
    <property type="entry name" value="UCP031804"/>
    <property type="match status" value="1"/>
</dbReference>
<evidence type="ECO:0000313" key="6">
    <source>
        <dbReference type="EMBL" id="GGA39929.1"/>
    </source>
</evidence>
<comment type="subcellular location">
    <subcellularLocation>
        <location evidence="1">Endomembrane system</location>
        <topology evidence="1">Multi-pass membrane protein</topology>
    </subcellularLocation>
</comment>
<evidence type="ECO:0000259" key="5">
    <source>
        <dbReference type="Pfam" id="PF06803"/>
    </source>
</evidence>
<name>A0ABQ1GAJ5_9BACL</name>